<dbReference type="Gene3D" id="3.40.50.10310">
    <property type="entry name" value="Creatininase"/>
    <property type="match status" value="1"/>
</dbReference>
<dbReference type="GO" id="GO:0016811">
    <property type="term" value="F:hydrolase activity, acting on carbon-nitrogen (but not peptide) bonds, in linear amides"/>
    <property type="evidence" value="ECO:0007669"/>
    <property type="project" value="TreeGrafter"/>
</dbReference>
<dbReference type="GeneID" id="49405815"/>
<dbReference type="InterPro" id="IPR003785">
    <property type="entry name" value="Creatininase/forma_Hydrolase"/>
</dbReference>
<comment type="similarity">
    <text evidence="5">Belongs to the creatininase superfamily.</text>
</comment>
<name>A0A3G9GVT4_9FIRM</name>
<dbReference type="GO" id="GO:0046872">
    <property type="term" value="F:metal ion binding"/>
    <property type="evidence" value="ECO:0007669"/>
    <property type="project" value="UniProtKB-KW"/>
</dbReference>
<dbReference type="GO" id="GO:0006601">
    <property type="term" value="P:creatine biosynthetic process"/>
    <property type="evidence" value="ECO:0007669"/>
    <property type="project" value="InterPro"/>
</dbReference>
<evidence type="ECO:0000256" key="4">
    <source>
        <dbReference type="ARBA" id="ARBA00022833"/>
    </source>
</evidence>
<dbReference type="GO" id="GO:0006602">
    <property type="term" value="P:creatinine catabolic process"/>
    <property type="evidence" value="ECO:0007669"/>
    <property type="project" value="InterPro"/>
</dbReference>
<dbReference type="RefSeq" id="WP_021717892.1">
    <property type="nucleotide sequence ID" value="NZ_AP019004.1"/>
</dbReference>
<dbReference type="OrthoDB" id="9801445at2"/>
<evidence type="ECO:0000256" key="1">
    <source>
        <dbReference type="ARBA" id="ARBA00001947"/>
    </source>
</evidence>
<dbReference type="GO" id="GO:0047789">
    <property type="term" value="F:creatininase activity"/>
    <property type="evidence" value="ECO:0007669"/>
    <property type="project" value="UniProtKB-EC"/>
</dbReference>
<dbReference type="AlphaFoldDB" id="A0A3G9GVT4"/>
<evidence type="ECO:0000313" key="8">
    <source>
        <dbReference type="EMBL" id="MTU03660.1"/>
    </source>
</evidence>
<accession>A0A3G9GVT4</accession>
<protein>
    <submittedName>
        <fullName evidence="6">Creatinase</fullName>
    </submittedName>
    <submittedName>
        <fullName evidence="7">Creatininase</fullName>
        <ecNumber evidence="7">3.5.2.10</ecNumber>
    </submittedName>
</protein>
<proteinExistence type="inferred from homology"/>
<dbReference type="PANTHER" id="PTHR35005">
    <property type="entry name" value="3-DEHYDRO-SCYLLO-INOSOSE HYDROLASE"/>
    <property type="match status" value="1"/>
</dbReference>
<dbReference type="Proteomes" id="UP000484547">
    <property type="component" value="Unassembled WGS sequence"/>
</dbReference>
<keyword evidence="4" id="KW-0862">Zinc</keyword>
<evidence type="ECO:0000313" key="10">
    <source>
        <dbReference type="Proteomes" id="UP000484547"/>
    </source>
</evidence>
<reference evidence="9 10" key="2">
    <citation type="journal article" date="2019" name="Nat. Med.">
        <title>A library of human gut bacterial isolates paired with longitudinal multiomics data enables mechanistic microbiome research.</title>
        <authorList>
            <person name="Poyet M."/>
            <person name="Groussin M."/>
            <person name="Gibbons S.M."/>
            <person name="Avila-Pacheco J."/>
            <person name="Jiang X."/>
            <person name="Kearney S.M."/>
            <person name="Perrotta A.R."/>
            <person name="Berdy B."/>
            <person name="Zhao S."/>
            <person name="Lieberman T.D."/>
            <person name="Swanson P.K."/>
            <person name="Smith M."/>
            <person name="Roesemann S."/>
            <person name="Alexander J.E."/>
            <person name="Rich S.A."/>
            <person name="Livny J."/>
            <person name="Vlamakis H."/>
            <person name="Clish C."/>
            <person name="Bullock K."/>
            <person name="Deik A."/>
            <person name="Scott J."/>
            <person name="Pierce K.A."/>
            <person name="Xavier R.J."/>
            <person name="Alm E.J."/>
        </authorList>
    </citation>
    <scope>NUCLEOTIDE SEQUENCE [LARGE SCALE GENOMIC DNA]</scope>
    <source>
        <strain evidence="7 10">BIOML-A13</strain>
        <strain evidence="8 9">BIOML-A3</strain>
    </source>
</reference>
<keyword evidence="2" id="KW-0479">Metal-binding</keyword>
<dbReference type="InterPro" id="IPR024087">
    <property type="entry name" value="Creatininase-like_sf"/>
</dbReference>
<comment type="caution">
    <text evidence="6">The sequence shown here is derived from an EMBL/GenBank/DDBJ whole genome shotgun (WGS) entry which is preliminary data.</text>
</comment>
<gene>
    <name evidence="6" type="ORF">BN533_00990</name>
    <name evidence="7" type="ORF">GMD11_04855</name>
    <name evidence="8" type="ORF">GMD18_04500</name>
</gene>
<keyword evidence="9" id="KW-1185">Reference proteome</keyword>
<dbReference type="EMBL" id="WNBW01000002">
    <property type="protein sequence ID" value="MTU03660.1"/>
    <property type="molecule type" value="Genomic_DNA"/>
</dbReference>
<comment type="cofactor">
    <cofactor evidence="1">
        <name>Zn(2+)</name>
        <dbReference type="ChEBI" id="CHEBI:29105"/>
    </cofactor>
</comment>
<dbReference type="GO" id="GO:0009231">
    <property type="term" value="P:riboflavin biosynthetic process"/>
    <property type="evidence" value="ECO:0007669"/>
    <property type="project" value="TreeGrafter"/>
</dbReference>
<dbReference type="NCBIfam" id="TIGR04448">
    <property type="entry name" value="creatininase"/>
    <property type="match status" value="1"/>
</dbReference>
<sequence>MIRMNEMTWMEFKAKIDEGAITILPIGACEQHGPHLPLCVDTVLANGFAERLAQRVGGMVAPAINYGYKSKPLSGGGPLFPGTVDLNGDTLVRLTYDVLEELIKDGVKKIMVLSCHFENEAFVCEAVDLIAQKYGEQAKILIANWWDPMPAEIIDKVFDEVPFPGWAFEHAAVTETSLMMAFAPELVHEERMVDTQGATPCPYHIYPVPKDAVPPTGVLAPARSSSAARGQLIIDSVLDELVKICDKEF</sequence>
<dbReference type="EMBL" id="CBDS010000064">
    <property type="protein sequence ID" value="CDB45917.1"/>
    <property type="molecule type" value="Genomic_DNA"/>
</dbReference>
<evidence type="ECO:0000313" key="9">
    <source>
        <dbReference type="Proteomes" id="UP000443070"/>
    </source>
</evidence>
<evidence type="ECO:0000256" key="3">
    <source>
        <dbReference type="ARBA" id="ARBA00022801"/>
    </source>
</evidence>
<keyword evidence="3 7" id="KW-0378">Hydrolase</keyword>
<evidence type="ECO:0000256" key="2">
    <source>
        <dbReference type="ARBA" id="ARBA00022723"/>
    </source>
</evidence>
<dbReference type="PANTHER" id="PTHR35005:SF1">
    <property type="entry name" value="2-AMINO-5-FORMYLAMINO-6-RIBOSYLAMINOPYRIMIDIN-4(3H)-ONE 5'-MONOPHOSPHATE DEFORMYLASE"/>
    <property type="match status" value="1"/>
</dbReference>
<evidence type="ECO:0000256" key="5">
    <source>
        <dbReference type="ARBA" id="ARBA00024029"/>
    </source>
</evidence>
<dbReference type="Pfam" id="PF02633">
    <property type="entry name" value="Creatininase"/>
    <property type="match status" value="1"/>
</dbReference>
<dbReference type="EC" id="3.5.2.10" evidence="7"/>
<evidence type="ECO:0000313" key="6">
    <source>
        <dbReference type="EMBL" id="CDB45917.1"/>
    </source>
</evidence>
<reference evidence="6" key="1">
    <citation type="submission" date="2012-11" db="EMBL/GenBank/DDBJ databases">
        <title>Dependencies among metagenomic species, viruses, plasmids and units of genetic variation.</title>
        <authorList>
            <person name="Nielsen H.B."/>
            <person name="Almeida M."/>
            <person name="Juncker A.S."/>
            <person name="Rasmussen S."/>
            <person name="Li J."/>
            <person name="Sunagawa S."/>
            <person name="Plichta D."/>
            <person name="Gautier L."/>
            <person name="Le Chatelier E."/>
            <person name="Peletier E."/>
            <person name="Bonde I."/>
            <person name="Nielsen T."/>
            <person name="Manichanh C."/>
            <person name="Arumugam M."/>
            <person name="Batto J."/>
            <person name="Santos M.B.Q.D."/>
            <person name="Blom N."/>
            <person name="Borruel N."/>
            <person name="Burgdorf K.S."/>
            <person name="Boumezbeur F."/>
            <person name="Casellas F."/>
            <person name="Dore J."/>
            <person name="Guarner F."/>
            <person name="Hansen T."/>
            <person name="Hildebrand F."/>
            <person name="Kaas R.S."/>
            <person name="Kennedy S."/>
            <person name="Kristiansen K."/>
            <person name="Kultima J.R."/>
            <person name="Leonard P."/>
            <person name="Levenez F."/>
            <person name="Lund O."/>
            <person name="Moumen B."/>
            <person name="Le Paslier D."/>
            <person name="Pons N."/>
            <person name="Pedersen O."/>
            <person name="Prifti E."/>
            <person name="Qin J."/>
            <person name="Raes J."/>
            <person name="Tap J."/>
            <person name="Tims S."/>
            <person name="Ussery D.W."/>
            <person name="Yamada T."/>
            <person name="MetaHit consortium"/>
            <person name="Renault P."/>
            <person name="Sicheritz-Ponten T."/>
            <person name="Bork P."/>
            <person name="Wang J."/>
            <person name="Brunak S."/>
            <person name="Ehrlich S.D."/>
        </authorList>
    </citation>
    <scope>NUCLEOTIDE SEQUENCE [LARGE SCALE GENOMIC DNA]</scope>
</reference>
<dbReference type="SUPFAM" id="SSF102215">
    <property type="entry name" value="Creatininase"/>
    <property type="match status" value="1"/>
</dbReference>
<organism evidence="6">
    <name type="scientific">Phascolarctobacterium faecium</name>
    <dbReference type="NCBI Taxonomy" id="33025"/>
    <lineage>
        <taxon>Bacteria</taxon>
        <taxon>Bacillati</taxon>
        <taxon>Bacillota</taxon>
        <taxon>Negativicutes</taxon>
        <taxon>Acidaminococcales</taxon>
        <taxon>Acidaminococcaceae</taxon>
        <taxon>Phascolarctobacterium</taxon>
    </lineage>
</organism>
<dbReference type="InterPro" id="IPR031034">
    <property type="entry name" value="Creatininase"/>
</dbReference>
<dbReference type="EMBL" id="WNBM01000002">
    <property type="protein sequence ID" value="MTT75598.1"/>
    <property type="molecule type" value="Genomic_DNA"/>
</dbReference>
<dbReference type="Proteomes" id="UP000443070">
    <property type="component" value="Unassembled WGS sequence"/>
</dbReference>
<accession>R6J6J0</accession>
<evidence type="ECO:0000313" key="7">
    <source>
        <dbReference type="EMBL" id="MTT75598.1"/>
    </source>
</evidence>